<dbReference type="SUPFAM" id="SSF82689">
    <property type="entry name" value="Mechanosensitive channel protein MscS (YggB), C-terminal domain"/>
    <property type="match status" value="1"/>
</dbReference>
<dbReference type="Gene3D" id="3.30.70.100">
    <property type="match status" value="1"/>
</dbReference>
<evidence type="ECO:0000256" key="1">
    <source>
        <dbReference type="ARBA" id="ARBA00004651"/>
    </source>
</evidence>
<dbReference type="Pfam" id="PF21082">
    <property type="entry name" value="MS_channel_3rd"/>
    <property type="match status" value="1"/>
</dbReference>
<protein>
    <submittedName>
        <fullName evidence="10">Mechanosensitive ion channel</fullName>
    </submittedName>
</protein>
<keyword evidence="6 7" id="KW-0472">Membrane</keyword>
<dbReference type="Gene3D" id="1.10.287.1260">
    <property type="match status" value="1"/>
</dbReference>
<dbReference type="PANTHER" id="PTHR30221:SF1">
    <property type="entry name" value="SMALL-CONDUCTANCE MECHANOSENSITIVE CHANNEL"/>
    <property type="match status" value="1"/>
</dbReference>
<evidence type="ECO:0000259" key="8">
    <source>
        <dbReference type="Pfam" id="PF00924"/>
    </source>
</evidence>
<evidence type="ECO:0000256" key="5">
    <source>
        <dbReference type="ARBA" id="ARBA00022989"/>
    </source>
</evidence>
<evidence type="ECO:0000259" key="9">
    <source>
        <dbReference type="Pfam" id="PF21082"/>
    </source>
</evidence>
<dbReference type="EMBL" id="VJVZ01000002">
    <property type="protein sequence ID" value="TRW26486.1"/>
    <property type="molecule type" value="Genomic_DNA"/>
</dbReference>
<dbReference type="InterPro" id="IPR023408">
    <property type="entry name" value="MscS_beta-dom_sf"/>
</dbReference>
<evidence type="ECO:0000256" key="7">
    <source>
        <dbReference type="SAM" id="Phobius"/>
    </source>
</evidence>
<dbReference type="SUPFAM" id="SSF50182">
    <property type="entry name" value="Sm-like ribonucleoproteins"/>
    <property type="match status" value="1"/>
</dbReference>
<evidence type="ECO:0000313" key="10">
    <source>
        <dbReference type="EMBL" id="TRW26486.1"/>
    </source>
</evidence>
<feature type="domain" description="Mechanosensitive ion channel MscS" evidence="8">
    <location>
        <begin position="117"/>
        <end position="182"/>
    </location>
</feature>
<comment type="subcellular location">
    <subcellularLocation>
        <location evidence="1">Cell membrane</location>
        <topology evidence="1">Multi-pass membrane protein</topology>
    </subcellularLocation>
</comment>
<feature type="transmembrane region" description="Helical" evidence="7">
    <location>
        <begin position="99"/>
        <end position="130"/>
    </location>
</feature>
<dbReference type="Gene3D" id="2.30.30.60">
    <property type="match status" value="1"/>
</dbReference>
<dbReference type="RefSeq" id="WP_143371989.1">
    <property type="nucleotide sequence ID" value="NZ_VJVZ01000002.1"/>
</dbReference>
<evidence type="ECO:0000256" key="6">
    <source>
        <dbReference type="ARBA" id="ARBA00023136"/>
    </source>
</evidence>
<dbReference type="OrthoDB" id="9809206at2"/>
<dbReference type="InterPro" id="IPR008910">
    <property type="entry name" value="MSC_TM_helix"/>
</dbReference>
<reference evidence="10 11" key="1">
    <citation type="submission" date="2019-07" db="EMBL/GenBank/DDBJ databases">
        <title>Flavobacterium sp. nov., isolated from glacier ice.</title>
        <authorList>
            <person name="Liu Q."/>
            <person name="Xin Y.-H."/>
        </authorList>
    </citation>
    <scope>NUCLEOTIDE SEQUENCE [LARGE SCALE GENOMIC DNA]</scope>
    <source>
        <strain evidence="10 11">ZT4R6</strain>
    </source>
</reference>
<sequence>MLFEETKVKVEETQVEQYIHQFTQAIIGYIPNVLKAILILIIGLIVIKILRRIITGLMTKHADHDPTLLKFVLDVATWILRAFIFVAVIGALGVETTTFAAAIGAAGIAIGLSLQGSLSNFAGGLLIILFKPFRVGDYIEAQGQGGTVNSIQIFSTKLITSNNQVVYLPNGTLSNNTIKNFSQEELRRAEILISVGYGSDLKQVKDVILKTIAIDSKILTEPAPGIEIKGLAENSVDLVVFIWAERPKYGAMVSDFYENIKSAFEQAGIEIPFPQRDINVKNPEKK</sequence>
<evidence type="ECO:0000256" key="2">
    <source>
        <dbReference type="ARBA" id="ARBA00008017"/>
    </source>
</evidence>
<dbReference type="PANTHER" id="PTHR30221">
    <property type="entry name" value="SMALL-CONDUCTANCE MECHANOSENSITIVE CHANNEL"/>
    <property type="match status" value="1"/>
</dbReference>
<dbReference type="GO" id="GO:0005886">
    <property type="term" value="C:plasma membrane"/>
    <property type="evidence" value="ECO:0007669"/>
    <property type="project" value="UniProtKB-SubCell"/>
</dbReference>
<evidence type="ECO:0000313" key="11">
    <source>
        <dbReference type="Proteomes" id="UP000320643"/>
    </source>
</evidence>
<comment type="caution">
    <text evidence="10">The sequence shown here is derived from an EMBL/GenBank/DDBJ whole genome shotgun (WGS) entry which is preliminary data.</text>
</comment>
<dbReference type="InterPro" id="IPR011066">
    <property type="entry name" value="MscS_channel_C_sf"/>
</dbReference>
<dbReference type="Pfam" id="PF05552">
    <property type="entry name" value="MS_channel_1st_1"/>
    <property type="match status" value="1"/>
</dbReference>
<dbReference type="InterPro" id="IPR011014">
    <property type="entry name" value="MscS_channel_TM-2"/>
</dbReference>
<organism evidence="10 11">
    <name type="scientific">Flavobacterium zepuense</name>
    <dbReference type="NCBI Taxonomy" id="2593302"/>
    <lineage>
        <taxon>Bacteria</taxon>
        <taxon>Pseudomonadati</taxon>
        <taxon>Bacteroidota</taxon>
        <taxon>Flavobacteriia</taxon>
        <taxon>Flavobacteriales</taxon>
        <taxon>Flavobacteriaceae</taxon>
        <taxon>Flavobacterium</taxon>
    </lineage>
</organism>
<comment type="similarity">
    <text evidence="2">Belongs to the MscS (TC 1.A.23) family.</text>
</comment>
<dbReference type="Pfam" id="PF00924">
    <property type="entry name" value="MS_channel_2nd"/>
    <property type="match status" value="1"/>
</dbReference>
<dbReference type="Proteomes" id="UP000320643">
    <property type="component" value="Unassembled WGS sequence"/>
</dbReference>
<feature type="transmembrane region" description="Helical" evidence="7">
    <location>
        <begin position="71"/>
        <end position="93"/>
    </location>
</feature>
<dbReference type="InterPro" id="IPR045275">
    <property type="entry name" value="MscS_archaea/bacteria_type"/>
</dbReference>
<accession>A0A552V7P6</accession>
<dbReference type="SUPFAM" id="SSF82861">
    <property type="entry name" value="Mechanosensitive channel protein MscS (YggB), transmembrane region"/>
    <property type="match status" value="1"/>
</dbReference>
<keyword evidence="4 7" id="KW-0812">Transmembrane</keyword>
<keyword evidence="5 7" id="KW-1133">Transmembrane helix</keyword>
<dbReference type="InterPro" id="IPR006685">
    <property type="entry name" value="MscS_channel_2nd"/>
</dbReference>
<feature type="domain" description="Mechanosensitive ion channel MscS C-terminal" evidence="9">
    <location>
        <begin position="191"/>
        <end position="271"/>
    </location>
</feature>
<keyword evidence="3" id="KW-1003">Cell membrane</keyword>
<name>A0A552V7P6_9FLAO</name>
<dbReference type="AlphaFoldDB" id="A0A552V7P6"/>
<evidence type="ECO:0000256" key="3">
    <source>
        <dbReference type="ARBA" id="ARBA00022475"/>
    </source>
</evidence>
<dbReference type="GO" id="GO:0008381">
    <property type="term" value="F:mechanosensitive monoatomic ion channel activity"/>
    <property type="evidence" value="ECO:0007669"/>
    <property type="project" value="InterPro"/>
</dbReference>
<dbReference type="InterPro" id="IPR010920">
    <property type="entry name" value="LSM_dom_sf"/>
</dbReference>
<keyword evidence="11" id="KW-1185">Reference proteome</keyword>
<proteinExistence type="inferred from homology"/>
<gene>
    <name evidence="10" type="ORF">FMM05_03665</name>
</gene>
<evidence type="ECO:0000256" key="4">
    <source>
        <dbReference type="ARBA" id="ARBA00022692"/>
    </source>
</evidence>
<dbReference type="InterPro" id="IPR049278">
    <property type="entry name" value="MS_channel_C"/>
</dbReference>
<feature type="transmembrane region" description="Helical" evidence="7">
    <location>
        <begin position="26"/>
        <end position="50"/>
    </location>
</feature>